<dbReference type="GO" id="GO:0016740">
    <property type="term" value="F:transferase activity"/>
    <property type="evidence" value="ECO:0007669"/>
    <property type="project" value="UniProtKB-KW"/>
</dbReference>
<keyword evidence="8" id="KW-1185">Reference proteome</keyword>
<dbReference type="STRING" id="94130.A0A2Z6QZM5"/>
<evidence type="ECO:0000256" key="4">
    <source>
        <dbReference type="ARBA" id="ARBA00022840"/>
    </source>
</evidence>
<dbReference type="CDD" id="cd13970">
    <property type="entry name" value="ABC1_ADCK3"/>
    <property type="match status" value="1"/>
</dbReference>
<comment type="caution">
    <text evidence="6">The sequence shown here is derived from an EMBL/GenBank/DDBJ whole genome shotgun (WGS) entry which is preliminary data.</text>
</comment>
<dbReference type="Proteomes" id="UP000247702">
    <property type="component" value="Unassembled WGS sequence"/>
</dbReference>
<reference evidence="7" key="2">
    <citation type="submission" date="2019-10" db="EMBL/GenBank/DDBJ databases">
        <title>Conservation and host-specific expression of non-tandemly repeated heterogenous ribosome RNA gene in arbuscular mycorrhizal fungi.</title>
        <authorList>
            <person name="Maeda T."/>
            <person name="Kobayashi Y."/>
            <person name="Nakagawa T."/>
            <person name="Ezawa T."/>
            <person name="Yamaguchi K."/>
            <person name="Bino T."/>
            <person name="Nishimoto Y."/>
            <person name="Shigenobu S."/>
            <person name="Kawaguchi M."/>
        </authorList>
    </citation>
    <scope>NUCLEOTIDE SEQUENCE</scope>
    <source>
        <strain evidence="7">HR1</strain>
    </source>
</reference>
<organism evidence="6 8">
    <name type="scientific">Rhizophagus clarus</name>
    <dbReference type="NCBI Taxonomy" id="94130"/>
    <lineage>
        <taxon>Eukaryota</taxon>
        <taxon>Fungi</taxon>
        <taxon>Fungi incertae sedis</taxon>
        <taxon>Mucoromycota</taxon>
        <taxon>Glomeromycotina</taxon>
        <taxon>Glomeromycetes</taxon>
        <taxon>Glomerales</taxon>
        <taxon>Glomeraceae</taxon>
        <taxon>Rhizophagus</taxon>
    </lineage>
</organism>
<dbReference type="Pfam" id="PF03109">
    <property type="entry name" value="ABC1"/>
    <property type="match status" value="1"/>
</dbReference>
<dbReference type="InterPro" id="IPR051409">
    <property type="entry name" value="Atypical_kinase_ADCK"/>
</dbReference>
<reference evidence="6 8" key="1">
    <citation type="submission" date="2017-11" db="EMBL/GenBank/DDBJ databases">
        <title>The genome of Rhizophagus clarus HR1 reveals common genetic basis of auxotrophy among arbuscular mycorrhizal fungi.</title>
        <authorList>
            <person name="Kobayashi Y."/>
        </authorList>
    </citation>
    <scope>NUCLEOTIDE SEQUENCE [LARGE SCALE GENOMIC DNA]</scope>
    <source>
        <strain evidence="6 8">HR1</strain>
    </source>
</reference>
<gene>
    <name evidence="7" type="ORF">RCL2_000691200</name>
    <name evidence="6" type="ORF">RclHR1_12230004</name>
</gene>
<dbReference type="EMBL" id="BEXD01000251">
    <property type="protein sequence ID" value="GBB85796.1"/>
    <property type="molecule type" value="Genomic_DNA"/>
</dbReference>
<evidence type="ECO:0000256" key="1">
    <source>
        <dbReference type="ARBA" id="ARBA00009670"/>
    </source>
</evidence>
<dbReference type="SUPFAM" id="SSF56112">
    <property type="entry name" value="Protein kinase-like (PK-like)"/>
    <property type="match status" value="1"/>
</dbReference>
<dbReference type="OrthoDB" id="201153at2759"/>
<keyword evidence="4" id="KW-0067">ATP-binding</keyword>
<dbReference type="AlphaFoldDB" id="A0A2Z6QZM5"/>
<dbReference type="InterPro" id="IPR004147">
    <property type="entry name" value="ABC1_dom"/>
</dbReference>
<dbReference type="PANTHER" id="PTHR43851:SF3">
    <property type="entry name" value="COENZYME Q8"/>
    <property type="match status" value="1"/>
</dbReference>
<keyword evidence="3" id="KW-0547">Nucleotide-binding</keyword>
<evidence type="ECO:0000313" key="8">
    <source>
        <dbReference type="Proteomes" id="UP000247702"/>
    </source>
</evidence>
<dbReference type="GO" id="GO:0005524">
    <property type="term" value="F:ATP binding"/>
    <property type="evidence" value="ECO:0007669"/>
    <property type="project" value="UniProtKB-KW"/>
</dbReference>
<feature type="domain" description="ABC1 atypical kinase-like" evidence="5">
    <location>
        <begin position="184"/>
        <end position="427"/>
    </location>
</feature>
<dbReference type="InterPro" id="IPR034646">
    <property type="entry name" value="ADCK3_dom"/>
</dbReference>
<keyword evidence="2" id="KW-0808">Transferase</keyword>
<dbReference type="GO" id="GO:0006744">
    <property type="term" value="P:ubiquinone biosynthetic process"/>
    <property type="evidence" value="ECO:0007669"/>
    <property type="project" value="TreeGrafter"/>
</dbReference>
<dbReference type="PANTHER" id="PTHR43851">
    <property type="match status" value="1"/>
</dbReference>
<evidence type="ECO:0000256" key="2">
    <source>
        <dbReference type="ARBA" id="ARBA00022679"/>
    </source>
</evidence>
<accession>A0A2Z6QZM5</accession>
<protein>
    <submittedName>
        <fullName evidence="7">Molecular chaperone (ABC1), putative</fullName>
    </submittedName>
</protein>
<evidence type="ECO:0000259" key="5">
    <source>
        <dbReference type="Pfam" id="PF03109"/>
    </source>
</evidence>
<dbReference type="Proteomes" id="UP000615446">
    <property type="component" value="Unassembled WGS sequence"/>
</dbReference>
<evidence type="ECO:0000313" key="7">
    <source>
        <dbReference type="EMBL" id="GES79613.1"/>
    </source>
</evidence>
<evidence type="ECO:0000313" key="6">
    <source>
        <dbReference type="EMBL" id="GBB85796.1"/>
    </source>
</evidence>
<sequence length="526" mass="59941">MSSKRLADTYSIANAFAKIASNFLQIQSKNVEWFYKTSNWRWSVKYQKSPPQPQEIRPTLTTLDSRVIIDEPIAHKEPIIGMQEHSNKENILKKSKIPTSRVSRLFHYGELAIGLGAGAMGEAVRRATGISKTKDGPILMSEANIERLVNKLSRMRGAALKLGQMISIQDNDMLPIQLEKVLLRVQNSANYMPNWQMEKVMANELGPNWRDNFKTFDPIPMAAASIGQVHNAQLSNPPYLPIAVKVQYPGVAASIDSDLNNLRTLVIMSNLLPKGLYLENTIKVARRELAWETDYVREAICMEKFGELLKDDENFVVPKVIREFSTEMVLTSEKMMGEPLTNAVYYSQELKNKIGENILKLSLRELAEFQFMQTDPNWTNFLYNTKTRKIELVDFGASREFDSKFINLYLQILKSAVKGDREGCIHYSEQIGYLTGYETEVMRNAHVDSILTLGEPFSVNVYDFSKQTVTRRVKDLIPTMLKYRLTPPPDETYSLHRKLSGAFLLCAKLSAKVRCRSIFEEVIGEI</sequence>
<dbReference type="EMBL" id="BLAL01000044">
    <property type="protein sequence ID" value="GES79613.1"/>
    <property type="molecule type" value="Genomic_DNA"/>
</dbReference>
<evidence type="ECO:0000256" key="3">
    <source>
        <dbReference type="ARBA" id="ARBA00022741"/>
    </source>
</evidence>
<dbReference type="InterPro" id="IPR011009">
    <property type="entry name" value="Kinase-like_dom_sf"/>
</dbReference>
<proteinExistence type="inferred from homology"/>
<name>A0A2Z6QZM5_9GLOM</name>
<comment type="similarity">
    <text evidence="1">Belongs to the protein kinase superfamily. ADCK protein kinase family.</text>
</comment>